<dbReference type="GO" id="GO:0006298">
    <property type="term" value="P:mismatch repair"/>
    <property type="evidence" value="ECO:0007669"/>
    <property type="project" value="TreeGrafter"/>
</dbReference>
<keyword evidence="6" id="KW-0004">4Fe-4S</keyword>
<dbReference type="SUPFAM" id="SSF55811">
    <property type="entry name" value="Nudix"/>
    <property type="match status" value="1"/>
</dbReference>
<evidence type="ECO:0000256" key="11">
    <source>
        <dbReference type="ARBA" id="ARBA00023014"/>
    </source>
</evidence>
<dbReference type="GO" id="GO:0034039">
    <property type="term" value="F:8-oxo-7,8-dihydroguanine DNA N-glycosylase activity"/>
    <property type="evidence" value="ECO:0007669"/>
    <property type="project" value="TreeGrafter"/>
</dbReference>
<dbReference type="Proteomes" id="UP000606720">
    <property type="component" value="Unassembled WGS sequence"/>
</dbReference>
<dbReference type="InterPro" id="IPR044298">
    <property type="entry name" value="MIG/MutY"/>
</dbReference>
<dbReference type="InterPro" id="IPR029119">
    <property type="entry name" value="MutY_C"/>
</dbReference>
<dbReference type="Gene3D" id="1.10.340.30">
    <property type="entry name" value="Hypothetical protein, domain 2"/>
    <property type="match status" value="1"/>
</dbReference>
<dbReference type="Pfam" id="PF00730">
    <property type="entry name" value="HhH-GPD"/>
    <property type="match status" value="1"/>
</dbReference>
<evidence type="ECO:0000256" key="5">
    <source>
        <dbReference type="ARBA" id="ARBA00022023"/>
    </source>
</evidence>
<dbReference type="GO" id="GO:0035485">
    <property type="term" value="F:adenine/guanine mispair binding"/>
    <property type="evidence" value="ECO:0007669"/>
    <property type="project" value="TreeGrafter"/>
</dbReference>
<dbReference type="GO" id="GO:0051539">
    <property type="term" value="F:4 iron, 4 sulfur cluster binding"/>
    <property type="evidence" value="ECO:0007669"/>
    <property type="project" value="UniProtKB-UniRule"/>
</dbReference>
<dbReference type="InterPro" id="IPR003265">
    <property type="entry name" value="HhH-GPD_domain"/>
</dbReference>
<evidence type="ECO:0000256" key="2">
    <source>
        <dbReference type="ARBA" id="ARBA00002933"/>
    </source>
</evidence>
<dbReference type="GO" id="GO:0046872">
    <property type="term" value="F:metal ion binding"/>
    <property type="evidence" value="ECO:0007669"/>
    <property type="project" value="UniProtKB-UniRule"/>
</dbReference>
<dbReference type="CDD" id="cd03431">
    <property type="entry name" value="NUDIX_DNA_Glycosylase_C-MutY"/>
    <property type="match status" value="1"/>
</dbReference>
<dbReference type="InterPro" id="IPR011257">
    <property type="entry name" value="DNA_glycosylase"/>
</dbReference>
<gene>
    <name evidence="16" type="primary">mutY</name>
    <name evidence="16" type="ORF">H8S17_11015</name>
</gene>
<name>A0A923LQY7_9FIRM</name>
<dbReference type="RefSeq" id="WP_186867353.1">
    <property type="nucleotide sequence ID" value="NZ_JACOPH010000009.1"/>
</dbReference>
<dbReference type="SMART" id="SM00478">
    <property type="entry name" value="ENDO3c"/>
    <property type="match status" value="1"/>
</dbReference>
<dbReference type="EMBL" id="JACOPH010000009">
    <property type="protein sequence ID" value="MBC5714720.1"/>
    <property type="molecule type" value="Genomic_DNA"/>
</dbReference>
<dbReference type="GO" id="GO:0000701">
    <property type="term" value="F:purine-specific mismatch base pair DNA N-glycosylase activity"/>
    <property type="evidence" value="ECO:0007669"/>
    <property type="project" value="UniProtKB-EC"/>
</dbReference>
<keyword evidence="10 14" id="KW-0408">Iron</keyword>
<dbReference type="PANTHER" id="PTHR42944">
    <property type="entry name" value="ADENINE DNA GLYCOSYLASE"/>
    <property type="match status" value="1"/>
</dbReference>
<evidence type="ECO:0000259" key="15">
    <source>
        <dbReference type="SMART" id="SM00478"/>
    </source>
</evidence>
<feature type="domain" description="HhH-GPD" evidence="15">
    <location>
        <begin position="43"/>
        <end position="194"/>
    </location>
</feature>
<comment type="catalytic activity">
    <reaction evidence="1 14">
        <text>Hydrolyzes free adenine bases from 7,8-dihydro-8-oxoguanine:adenine mismatched double-stranded DNA, leaving an apurinic site.</text>
        <dbReference type="EC" id="3.2.2.31"/>
    </reaction>
</comment>
<evidence type="ECO:0000256" key="13">
    <source>
        <dbReference type="ARBA" id="ARBA00023295"/>
    </source>
</evidence>
<sequence length="364" mass="41896">MRIEEYDLEALIEPLLDWFSEHARVLPWREDATPYRVWVSEIMLQQTRVEAVKPYFERFVEILPDIQALAECGEEQLLKLWEGLGYYNRVRNMQVAARQIMEEYGGTMPSSYDALLKLKGIGHYTAGAVASIAYGKAVPAVDGNVLRVISRAAADERDIMKQSVRTNMEEQLQKIIPDGRAGAFNQALMELGATVCVPNGEAKCSECPWEQLCLAKREGKITELPKKSKAAKRRIEERTVFLIRDGEKVLLRKRGSKGLLAGMYEFPNELGYLTEKEIISYVKKMDLTPLRVEKLTEAKHIFSHVEWRMKGYLVRIEEPAEKKEELIFAETEDFKENYPMPSAFAAYTEYLNIQLLKERLKKME</sequence>
<evidence type="ECO:0000256" key="10">
    <source>
        <dbReference type="ARBA" id="ARBA00023004"/>
    </source>
</evidence>
<evidence type="ECO:0000256" key="9">
    <source>
        <dbReference type="ARBA" id="ARBA00022801"/>
    </source>
</evidence>
<evidence type="ECO:0000256" key="14">
    <source>
        <dbReference type="RuleBase" id="RU365096"/>
    </source>
</evidence>
<dbReference type="InterPro" id="IPR005760">
    <property type="entry name" value="A/G_AdeGlyc_MutY"/>
</dbReference>
<dbReference type="SUPFAM" id="SSF48150">
    <property type="entry name" value="DNA-glycosylase"/>
    <property type="match status" value="1"/>
</dbReference>
<dbReference type="GO" id="GO:0032357">
    <property type="term" value="F:oxidized purine DNA binding"/>
    <property type="evidence" value="ECO:0007669"/>
    <property type="project" value="TreeGrafter"/>
</dbReference>
<dbReference type="NCBIfam" id="TIGR01084">
    <property type="entry name" value="mutY"/>
    <property type="match status" value="1"/>
</dbReference>
<keyword evidence="12" id="KW-0234">DNA repair</keyword>
<reference evidence="16" key="1">
    <citation type="submission" date="2020-08" db="EMBL/GenBank/DDBJ databases">
        <title>Genome public.</title>
        <authorList>
            <person name="Liu C."/>
            <person name="Sun Q."/>
        </authorList>
    </citation>
    <scope>NUCLEOTIDE SEQUENCE</scope>
    <source>
        <strain evidence="16">BX1005</strain>
    </source>
</reference>
<evidence type="ECO:0000256" key="3">
    <source>
        <dbReference type="ARBA" id="ARBA00008343"/>
    </source>
</evidence>
<protein>
    <recommendedName>
        <fullName evidence="5 14">Adenine DNA glycosylase</fullName>
        <ecNumber evidence="4 14">3.2.2.31</ecNumber>
    </recommendedName>
</protein>
<accession>A0A923LQY7</accession>
<comment type="cofactor">
    <cofactor evidence="14">
        <name>[4Fe-4S] cluster</name>
        <dbReference type="ChEBI" id="CHEBI:49883"/>
    </cofactor>
    <text evidence="14">Binds 1 [4Fe-4S] cluster.</text>
</comment>
<evidence type="ECO:0000256" key="1">
    <source>
        <dbReference type="ARBA" id="ARBA00000843"/>
    </source>
</evidence>
<organism evidence="16 17">
    <name type="scientific">Roseburia zhanii</name>
    <dbReference type="NCBI Taxonomy" id="2763064"/>
    <lineage>
        <taxon>Bacteria</taxon>
        <taxon>Bacillati</taxon>
        <taxon>Bacillota</taxon>
        <taxon>Clostridia</taxon>
        <taxon>Lachnospirales</taxon>
        <taxon>Lachnospiraceae</taxon>
        <taxon>Roseburia</taxon>
    </lineage>
</organism>
<evidence type="ECO:0000256" key="4">
    <source>
        <dbReference type="ARBA" id="ARBA00012045"/>
    </source>
</evidence>
<keyword evidence="9" id="KW-0378">Hydrolase</keyword>
<dbReference type="PANTHER" id="PTHR42944:SF1">
    <property type="entry name" value="ADENINE DNA GLYCOSYLASE"/>
    <property type="match status" value="1"/>
</dbReference>
<dbReference type="EC" id="3.2.2.31" evidence="4 14"/>
<evidence type="ECO:0000313" key="16">
    <source>
        <dbReference type="EMBL" id="MBC5714720.1"/>
    </source>
</evidence>
<keyword evidence="13 14" id="KW-0326">Glycosidase</keyword>
<dbReference type="GO" id="GO:0006284">
    <property type="term" value="P:base-excision repair"/>
    <property type="evidence" value="ECO:0007669"/>
    <property type="project" value="UniProtKB-UniRule"/>
</dbReference>
<comment type="similarity">
    <text evidence="3 14">Belongs to the Nth/MutY family.</text>
</comment>
<keyword evidence="11" id="KW-0411">Iron-sulfur</keyword>
<keyword evidence="8 14" id="KW-0227">DNA damage</keyword>
<dbReference type="CDD" id="cd00056">
    <property type="entry name" value="ENDO3c"/>
    <property type="match status" value="1"/>
</dbReference>
<dbReference type="InterPro" id="IPR023170">
    <property type="entry name" value="HhH_base_excis_C"/>
</dbReference>
<dbReference type="AlphaFoldDB" id="A0A923LQY7"/>
<keyword evidence="7" id="KW-0479">Metal-binding</keyword>
<evidence type="ECO:0000256" key="12">
    <source>
        <dbReference type="ARBA" id="ARBA00023204"/>
    </source>
</evidence>
<evidence type="ECO:0000256" key="7">
    <source>
        <dbReference type="ARBA" id="ARBA00022723"/>
    </source>
</evidence>
<dbReference type="Gene3D" id="1.10.1670.10">
    <property type="entry name" value="Helix-hairpin-Helix base-excision DNA repair enzymes (C-terminal)"/>
    <property type="match status" value="1"/>
</dbReference>
<dbReference type="InterPro" id="IPR015797">
    <property type="entry name" value="NUDIX_hydrolase-like_dom_sf"/>
</dbReference>
<evidence type="ECO:0000256" key="8">
    <source>
        <dbReference type="ARBA" id="ARBA00022763"/>
    </source>
</evidence>
<dbReference type="Gene3D" id="3.90.79.10">
    <property type="entry name" value="Nucleoside Triphosphate Pyrophosphohydrolase"/>
    <property type="match status" value="1"/>
</dbReference>
<dbReference type="Pfam" id="PF14815">
    <property type="entry name" value="NUDIX_4"/>
    <property type="match status" value="1"/>
</dbReference>
<evidence type="ECO:0000256" key="6">
    <source>
        <dbReference type="ARBA" id="ARBA00022485"/>
    </source>
</evidence>
<proteinExistence type="inferred from homology"/>
<evidence type="ECO:0000313" key="17">
    <source>
        <dbReference type="Proteomes" id="UP000606720"/>
    </source>
</evidence>
<comment type="caution">
    <text evidence="16">The sequence shown here is derived from an EMBL/GenBank/DDBJ whole genome shotgun (WGS) entry which is preliminary data.</text>
</comment>
<dbReference type="FunFam" id="1.10.340.30:FF:000002">
    <property type="entry name" value="Adenine DNA glycosylase"/>
    <property type="match status" value="1"/>
</dbReference>
<comment type="function">
    <text evidence="2">Adenine glycosylase active on G-A mispairs. MutY also corrects error-prone DNA synthesis past GO lesions which are due to the oxidatively damaged form of guanine: 7,8-dihydro-8-oxoguanine (8-oxo-dGTP).</text>
</comment>
<keyword evidence="17" id="KW-1185">Reference proteome</keyword>